<protein>
    <submittedName>
        <fullName evidence="2">Uncharacterized protein</fullName>
    </submittedName>
</protein>
<evidence type="ECO:0000256" key="1">
    <source>
        <dbReference type="SAM" id="MobiDB-lite"/>
    </source>
</evidence>
<gene>
    <name evidence="2" type="ORF">KQX54_016452</name>
</gene>
<name>A0AAV7IE92_COTGL</name>
<sequence>MKVEDVEDLNGRYLVTINDNKNDYLGQFLIGNLFYPIVKKYIALRRSDFEDDFDVNAVEPISTEIVVNSGFTTASKKPTSVPIKTQKNLENNNDKTPFMDKPRVKLTFPNQPRVQPLPAKKKKNDCLNTSNPNKLDLT</sequence>
<reference evidence="2 3" key="1">
    <citation type="journal article" date="2021" name="J. Hered.">
        <title>A chromosome-level genome assembly of the parasitoid wasp, Cotesia glomerata (Hymenoptera: Braconidae).</title>
        <authorList>
            <person name="Pinto B.J."/>
            <person name="Weis J.J."/>
            <person name="Gamble T."/>
            <person name="Ode P.J."/>
            <person name="Paul R."/>
            <person name="Zaspel J.M."/>
        </authorList>
    </citation>
    <scope>NUCLEOTIDE SEQUENCE [LARGE SCALE GENOMIC DNA]</scope>
    <source>
        <strain evidence="2">CgM1</strain>
    </source>
</reference>
<accession>A0AAV7IE92</accession>
<keyword evidence="3" id="KW-1185">Reference proteome</keyword>
<proteinExistence type="predicted"/>
<evidence type="ECO:0000313" key="3">
    <source>
        <dbReference type="Proteomes" id="UP000826195"/>
    </source>
</evidence>
<organism evidence="2 3">
    <name type="scientific">Cotesia glomerata</name>
    <name type="common">Lepidopteran parasitic wasp</name>
    <name type="synonym">Apanteles glomeratus</name>
    <dbReference type="NCBI Taxonomy" id="32391"/>
    <lineage>
        <taxon>Eukaryota</taxon>
        <taxon>Metazoa</taxon>
        <taxon>Ecdysozoa</taxon>
        <taxon>Arthropoda</taxon>
        <taxon>Hexapoda</taxon>
        <taxon>Insecta</taxon>
        <taxon>Pterygota</taxon>
        <taxon>Neoptera</taxon>
        <taxon>Endopterygota</taxon>
        <taxon>Hymenoptera</taxon>
        <taxon>Apocrita</taxon>
        <taxon>Ichneumonoidea</taxon>
        <taxon>Braconidae</taxon>
        <taxon>Microgastrinae</taxon>
        <taxon>Cotesia</taxon>
    </lineage>
</organism>
<feature type="region of interest" description="Disordered" evidence="1">
    <location>
        <begin position="87"/>
        <end position="138"/>
    </location>
</feature>
<evidence type="ECO:0000313" key="2">
    <source>
        <dbReference type="EMBL" id="KAH0549973.1"/>
    </source>
</evidence>
<dbReference type="AlphaFoldDB" id="A0AAV7IE92"/>
<comment type="caution">
    <text evidence="2">The sequence shown here is derived from an EMBL/GenBank/DDBJ whole genome shotgun (WGS) entry which is preliminary data.</text>
</comment>
<dbReference type="EMBL" id="JAHXZJ010001864">
    <property type="protein sequence ID" value="KAH0549973.1"/>
    <property type="molecule type" value="Genomic_DNA"/>
</dbReference>
<feature type="compositionally biased region" description="Polar residues" evidence="1">
    <location>
        <begin position="126"/>
        <end position="138"/>
    </location>
</feature>
<dbReference type="Proteomes" id="UP000826195">
    <property type="component" value="Unassembled WGS sequence"/>
</dbReference>